<sequence>MEVAQSTGPEFGLALAVSPPAGLAAGFWLGATAGRAVHHAVPGATGVGLGAAAGLLGGLAVAAIVGVLAGAVCVLVSSLFYGLVEALGRVPWRTAAVRGADRTSRTLVSVAVLLGGRKRSWRDEEFLADLAAPTAAGTPPSGRRRVAHALGVLRAMAVLRAGDAWEALMRPVDRVLASSWTVERASLLALLVSAVAHVRAVGLATVLAQRVGEVGGAGALVYLVGSCLRAIRGIPLSPRRRRRSRRRR</sequence>
<keyword evidence="1" id="KW-0812">Transmembrane</keyword>
<feature type="transmembrane region" description="Helical" evidence="1">
    <location>
        <begin position="12"/>
        <end position="31"/>
    </location>
</feature>
<evidence type="ECO:0000256" key="1">
    <source>
        <dbReference type="SAM" id="Phobius"/>
    </source>
</evidence>
<feature type="transmembrane region" description="Helical" evidence="1">
    <location>
        <begin position="51"/>
        <end position="84"/>
    </location>
</feature>
<evidence type="ECO:0000313" key="3">
    <source>
        <dbReference type="Proteomes" id="UP001595872"/>
    </source>
</evidence>
<comment type="caution">
    <text evidence="2">The sequence shown here is derived from an EMBL/GenBank/DDBJ whole genome shotgun (WGS) entry which is preliminary data.</text>
</comment>
<dbReference type="EMBL" id="JBHSIT010000006">
    <property type="protein sequence ID" value="MFC4910132.1"/>
    <property type="molecule type" value="Genomic_DNA"/>
</dbReference>
<keyword evidence="3" id="KW-1185">Reference proteome</keyword>
<name>A0ABV9U5F9_9ACTN</name>
<evidence type="ECO:0000313" key="2">
    <source>
        <dbReference type="EMBL" id="MFC4910132.1"/>
    </source>
</evidence>
<gene>
    <name evidence="2" type="ORF">ACFPCY_22645</name>
</gene>
<accession>A0ABV9U5F9</accession>
<dbReference type="Proteomes" id="UP001595872">
    <property type="component" value="Unassembled WGS sequence"/>
</dbReference>
<keyword evidence="1" id="KW-1133">Transmembrane helix</keyword>
<organism evidence="2 3">
    <name type="scientific">Actinomadura gamaensis</name>
    <dbReference type="NCBI Taxonomy" id="1763541"/>
    <lineage>
        <taxon>Bacteria</taxon>
        <taxon>Bacillati</taxon>
        <taxon>Actinomycetota</taxon>
        <taxon>Actinomycetes</taxon>
        <taxon>Streptosporangiales</taxon>
        <taxon>Thermomonosporaceae</taxon>
        <taxon>Actinomadura</taxon>
    </lineage>
</organism>
<dbReference type="RefSeq" id="WP_378258188.1">
    <property type="nucleotide sequence ID" value="NZ_JBHSIT010000006.1"/>
</dbReference>
<protein>
    <submittedName>
        <fullName evidence="2">Uncharacterized protein</fullName>
    </submittedName>
</protein>
<reference evidence="3" key="1">
    <citation type="journal article" date="2019" name="Int. J. Syst. Evol. Microbiol.">
        <title>The Global Catalogue of Microorganisms (GCM) 10K type strain sequencing project: providing services to taxonomists for standard genome sequencing and annotation.</title>
        <authorList>
            <consortium name="The Broad Institute Genomics Platform"/>
            <consortium name="The Broad Institute Genome Sequencing Center for Infectious Disease"/>
            <person name="Wu L."/>
            <person name="Ma J."/>
        </authorList>
    </citation>
    <scope>NUCLEOTIDE SEQUENCE [LARGE SCALE GENOMIC DNA]</scope>
    <source>
        <strain evidence="3">KLKA75</strain>
    </source>
</reference>
<keyword evidence="1" id="KW-0472">Membrane</keyword>
<proteinExistence type="predicted"/>